<feature type="signal peptide" evidence="1">
    <location>
        <begin position="1"/>
        <end position="19"/>
    </location>
</feature>
<dbReference type="InterPro" id="IPR025164">
    <property type="entry name" value="Toastrack_DUF4097"/>
</dbReference>
<name>A0A926S0R7_9SPHI</name>
<sequence length="340" mass="35247">MKKHLLLFLLASATYAASAQDNRTPYLTRSLAADGIKNVFVNTSGGSISVAGGQEPRLEVYIVGNNNQDLTKDEIKKRLNEDYTLDISVHDGELHATAKQKHNISNWKRSLSIGFKVYVPKQVATNLNTSGGSISLDNLTGTQQFETSGGSLNVNALTGVIRGETSGGSIKVSNSKQDINLTTSGGSITASNCSGKIKLETSGGSLKLDNLKGYINATTSGGSITGSQIDGELITGTSGGSVNLAAISGSLDASTSGGSVHADMVRVGKYVKLESSSGHVDLNVPAGASMDLDLRADRVTYNLTGTFSGEKSKDKVVGKVNGGGSIVEVRGNGSISISTR</sequence>
<dbReference type="Proteomes" id="UP000619078">
    <property type="component" value="Unassembled WGS sequence"/>
</dbReference>
<accession>A0A926S0R7</accession>
<dbReference type="AlphaFoldDB" id="A0A926S0R7"/>
<dbReference type="RefSeq" id="WP_191160977.1">
    <property type="nucleotide sequence ID" value="NZ_JACWMX010000001.1"/>
</dbReference>
<dbReference type="EMBL" id="JACWMX010000001">
    <property type="protein sequence ID" value="MBD1392273.1"/>
    <property type="molecule type" value="Genomic_DNA"/>
</dbReference>
<reference evidence="3" key="1">
    <citation type="submission" date="2020-09" db="EMBL/GenBank/DDBJ databases">
        <title>Novel species of Mucilaginibacter isolated from a glacier on the Tibetan Plateau.</title>
        <authorList>
            <person name="Liu Q."/>
            <person name="Xin Y.-H."/>
        </authorList>
    </citation>
    <scope>NUCLEOTIDE SEQUENCE</scope>
    <source>
        <strain evidence="3">ZB1P21</strain>
    </source>
</reference>
<evidence type="ECO:0000313" key="3">
    <source>
        <dbReference type="EMBL" id="MBD1392273.1"/>
    </source>
</evidence>
<gene>
    <name evidence="3" type="ORF">IDJ76_04100</name>
</gene>
<evidence type="ECO:0000259" key="2">
    <source>
        <dbReference type="Pfam" id="PF13349"/>
    </source>
</evidence>
<dbReference type="PANTHER" id="PTHR34094:SF1">
    <property type="entry name" value="PROTEIN FAM185A"/>
    <property type="match status" value="1"/>
</dbReference>
<keyword evidence="4" id="KW-1185">Reference proteome</keyword>
<protein>
    <recommendedName>
        <fullName evidence="2">DUF4097 domain-containing protein</fullName>
    </recommendedName>
</protein>
<feature type="chain" id="PRO_5036998655" description="DUF4097 domain-containing protein" evidence="1">
    <location>
        <begin position="20"/>
        <end position="340"/>
    </location>
</feature>
<dbReference type="PANTHER" id="PTHR34094">
    <property type="match status" value="1"/>
</dbReference>
<keyword evidence="1" id="KW-0732">Signal</keyword>
<evidence type="ECO:0000256" key="1">
    <source>
        <dbReference type="SAM" id="SignalP"/>
    </source>
</evidence>
<proteinExistence type="predicted"/>
<evidence type="ECO:0000313" key="4">
    <source>
        <dbReference type="Proteomes" id="UP000619078"/>
    </source>
</evidence>
<organism evidence="3 4">
    <name type="scientific">Mucilaginibacter glaciei</name>
    <dbReference type="NCBI Taxonomy" id="2772109"/>
    <lineage>
        <taxon>Bacteria</taxon>
        <taxon>Pseudomonadati</taxon>
        <taxon>Bacteroidota</taxon>
        <taxon>Sphingobacteriia</taxon>
        <taxon>Sphingobacteriales</taxon>
        <taxon>Sphingobacteriaceae</taxon>
        <taxon>Mucilaginibacter</taxon>
    </lineage>
</organism>
<comment type="caution">
    <text evidence="3">The sequence shown here is derived from an EMBL/GenBank/DDBJ whole genome shotgun (WGS) entry which is preliminary data.</text>
</comment>
<feature type="domain" description="DUF4097" evidence="2">
    <location>
        <begin position="225"/>
        <end position="297"/>
    </location>
</feature>
<dbReference type="Pfam" id="PF13349">
    <property type="entry name" value="DUF4097"/>
    <property type="match status" value="1"/>
</dbReference>